<evidence type="ECO:0000313" key="6">
    <source>
        <dbReference type="Proteomes" id="UP000028492"/>
    </source>
</evidence>
<feature type="domain" description="Glycosyltransferase subfamily 4-like N-terminal" evidence="4">
    <location>
        <begin position="29"/>
        <end position="159"/>
    </location>
</feature>
<dbReference type="Pfam" id="PF00534">
    <property type="entry name" value="Glycos_transf_1"/>
    <property type="match status" value="1"/>
</dbReference>
<dbReference type="CDD" id="cd03801">
    <property type="entry name" value="GT4_PimA-like"/>
    <property type="match status" value="1"/>
</dbReference>
<proteinExistence type="predicted"/>
<dbReference type="InterPro" id="IPR028098">
    <property type="entry name" value="Glyco_trans_4-like_N"/>
</dbReference>
<evidence type="ECO:0000313" key="5">
    <source>
        <dbReference type="EMBL" id="AIG79407.1"/>
    </source>
</evidence>
<dbReference type="Pfam" id="PF13579">
    <property type="entry name" value="Glyco_trans_4_4"/>
    <property type="match status" value="1"/>
</dbReference>
<dbReference type="InterPro" id="IPR001296">
    <property type="entry name" value="Glyco_trans_1"/>
</dbReference>
<dbReference type="RefSeq" id="WP_038518635.1">
    <property type="nucleotide sequence ID" value="NZ_CP008953.1"/>
</dbReference>
<dbReference type="EMBL" id="CP008953">
    <property type="protein sequence ID" value="AIG79407.1"/>
    <property type="molecule type" value="Genomic_DNA"/>
</dbReference>
<keyword evidence="1" id="KW-0328">Glycosyltransferase</keyword>
<evidence type="ECO:0008006" key="7">
    <source>
        <dbReference type="Google" id="ProtNLM"/>
    </source>
</evidence>
<evidence type="ECO:0000256" key="2">
    <source>
        <dbReference type="ARBA" id="ARBA00022679"/>
    </source>
</evidence>
<reference evidence="5 6" key="1">
    <citation type="journal article" date="2014" name="J. Biotechnol.">
        <title>Complete genome sequence of the actinobacterium Amycolatopsis japonica MG417-CF17(T) (=DSM 44213T) producing (S,S)-N,N'-ethylenediaminedisuccinic acid.</title>
        <authorList>
            <person name="Stegmann E."/>
            <person name="Albersmeier A."/>
            <person name="Spohn M."/>
            <person name="Gert H."/>
            <person name="Weber T."/>
            <person name="Wohlleben W."/>
            <person name="Kalinowski J."/>
            <person name="Ruckert C."/>
        </authorList>
    </citation>
    <scope>NUCLEOTIDE SEQUENCE [LARGE SCALE GENOMIC DNA]</scope>
    <source>
        <strain evidence="6">MG417-CF17 (DSM 44213)</strain>
    </source>
</reference>
<keyword evidence="2" id="KW-0808">Transferase</keyword>
<dbReference type="GO" id="GO:0009103">
    <property type="term" value="P:lipopolysaccharide biosynthetic process"/>
    <property type="evidence" value="ECO:0007669"/>
    <property type="project" value="TreeGrafter"/>
</dbReference>
<organism evidence="5 6">
    <name type="scientific">Amycolatopsis japonica</name>
    <dbReference type="NCBI Taxonomy" id="208439"/>
    <lineage>
        <taxon>Bacteria</taxon>
        <taxon>Bacillati</taxon>
        <taxon>Actinomycetota</taxon>
        <taxon>Actinomycetes</taxon>
        <taxon>Pseudonocardiales</taxon>
        <taxon>Pseudonocardiaceae</taxon>
        <taxon>Amycolatopsis</taxon>
        <taxon>Amycolatopsis japonica group</taxon>
    </lineage>
</organism>
<dbReference type="PANTHER" id="PTHR46401">
    <property type="entry name" value="GLYCOSYLTRANSFERASE WBBK-RELATED"/>
    <property type="match status" value="1"/>
</dbReference>
<dbReference type="AlphaFoldDB" id="A0A075UYU1"/>
<dbReference type="STRING" id="208439.AJAP_32965"/>
<dbReference type="HOGENOM" id="CLU_009583_16_0_11"/>
<dbReference type="Proteomes" id="UP000028492">
    <property type="component" value="Chromosome"/>
</dbReference>
<dbReference type="GO" id="GO:0016757">
    <property type="term" value="F:glycosyltransferase activity"/>
    <property type="evidence" value="ECO:0007669"/>
    <property type="project" value="UniProtKB-KW"/>
</dbReference>
<dbReference type="Gene3D" id="3.40.50.2000">
    <property type="entry name" value="Glycogen Phosphorylase B"/>
    <property type="match status" value="2"/>
</dbReference>
<protein>
    <recommendedName>
        <fullName evidence="7">Glycosyl transferase</fullName>
    </recommendedName>
</protein>
<dbReference type="SUPFAM" id="SSF53756">
    <property type="entry name" value="UDP-Glycosyltransferase/glycogen phosphorylase"/>
    <property type="match status" value="1"/>
</dbReference>
<evidence type="ECO:0000256" key="1">
    <source>
        <dbReference type="ARBA" id="ARBA00022676"/>
    </source>
</evidence>
<accession>A0A075UYU1</accession>
<dbReference type="KEGG" id="aja:AJAP_32965"/>
<dbReference type="eggNOG" id="COG0438">
    <property type="taxonomic scope" value="Bacteria"/>
</dbReference>
<feature type="domain" description="Glycosyl transferase family 1" evidence="3">
    <location>
        <begin position="174"/>
        <end position="329"/>
    </location>
</feature>
<gene>
    <name evidence="5" type="ORF">AJAP_32965</name>
</gene>
<sequence length="355" mass="37715">MNRLHVVLPNDIDDVSAPSGGNVYDRRLCDGLAGEAVEVHEIPVRGNWPRPDTEARKVLARKLAELPDGAAVLLDGLVACGVPEVIAPAARRLSIAVLVHLPLADETGLSPSLAAELDRLERETLGAVDAVVVTSDWAARRLIGHHDLAAHRVHVVPPGVDKAEVASGSLDGTRLVCVANVTPRKGQGTLADALKSLKDLPWICECVGAIPRETRYVERLRRHALGGRFTLTGPRSGEALEATYAAADLLVLPSRAETYGMVVTEALAHGVPVLTTAVDALPDTLGRAPDGSVPGLLVPGEDVNALAAALRRWLTEPDLRDRLRASARLRRETLTGWDETARGVAAVLLSERTAA</sequence>
<name>A0A075UYU1_9PSEU</name>
<evidence type="ECO:0000259" key="3">
    <source>
        <dbReference type="Pfam" id="PF00534"/>
    </source>
</evidence>
<keyword evidence="6" id="KW-1185">Reference proteome</keyword>
<dbReference type="PANTHER" id="PTHR46401:SF2">
    <property type="entry name" value="GLYCOSYLTRANSFERASE WBBK-RELATED"/>
    <property type="match status" value="1"/>
</dbReference>
<evidence type="ECO:0000259" key="4">
    <source>
        <dbReference type="Pfam" id="PF13579"/>
    </source>
</evidence>